<dbReference type="AlphaFoldDB" id="A0AA36D6B8"/>
<protein>
    <submittedName>
        <fullName evidence="2">Uncharacterized protein</fullName>
    </submittedName>
</protein>
<feature type="region of interest" description="Disordered" evidence="1">
    <location>
        <begin position="159"/>
        <end position="199"/>
    </location>
</feature>
<comment type="caution">
    <text evidence="2">The sequence shown here is derived from an EMBL/GenBank/DDBJ whole genome shotgun (WGS) entry which is preliminary data.</text>
</comment>
<keyword evidence="3" id="KW-1185">Reference proteome</keyword>
<dbReference type="EMBL" id="CATQJA010002664">
    <property type="protein sequence ID" value="CAJ0581917.1"/>
    <property type="molecule type" value="Genomic_DNA"/>
</dbReference>
<reference evidence="2" key="1">
    <citation type="submission" date="2023-06" db="EMBL/GenBank/DDBJ databases">
        <authorList>
            <person name="Delattre M."/>
        </authorList>
    </citation>
    <scope>NUCLEOTIDE SEQUENCE</scope>
    <source>
        <strain evidence="2">AF72</strain>
    </source>
</reference>
<feature type="compositionally biased region" description="Polar residues" evidence="1">
    <location>
        <begin position="180"/>
        <end position="193"/>
    </location>
</feature>
<feature type="non-terminal residue" evidence="2">
    <location>
        <position position="246"/>
    </location>
</feature>
<organism evidence="2 3">
    <name type="scientific">Mesorhabditis spiculigera</name>
    <dbReference type="NCBI Taxonomy" id="96644"/>
    <lineage>
        <taxon>Eukaryota</taxon>
        <taxon>Metazoa</taxon>
        <taxon>Ecdysozoa</taxon>
        <taxon>Nematoda</taxon>
        <taxon>Chromadorea</taxon>
        <taxon>Rhabditida</taxon>
        <taxon>Rhabditina</taxon>
        <taxon>Rhabditomorpha</taxon>
        <taxon>Rhabditoidea</taxon>
        <taxon>Rhabditidae</taxon>
        <taxon>Mesorhabditinae</taxon>
        <taxon>Mesorhabditis</taxon>
    </lineage>
</organism>
<feature type="region of interest" description="Disordered" evidence="1">
    <location>
        <begin position="82"/>
        <end position="101"/>
    </location>
</feature>
<sequence length="246" mass="27000">MQKHRMCQYGKLIQKGKSASTNNPLEIKWSTEQQKCNWTPNVAAGLPEWMVVAILLVNTAVYVQQKAAFGMSAPFMKNIGNGNGNQHALPGTTGGQRDRRTAAHPFNDDIWMQESVDRVCACSGRRFDRGQPEGGEAGKKSGVKAFILELTASICKHLNRIRPGNDDPPISPMQDEADQASPTHQNPTFQPRLSSADGHVPSLDSMLSASEWLLFSIRLILWPLPSPTELVAVSNRPPASSVDDDR</sequence>
<evidence type="ECO:0000313" key="2">
    <source>
        <dbReference type="EMBL" id="CAJ0581917.1"/>
    </source>
</evidence>
<dbReference type="Proteomes" id="UP001177023">
    <property type="component" value="Unassembled WGS sequence"/>
</dbReference>
<gene>
    <name evidence="2" type="ORF">MSPICULIGERA_LOCUS20066</name>
</gene>
<evidence type="ECO:0000256" key="1">
    <source>
        <dbReference type="SAM" id="MobiDB-lite"/>
    </source>
</evidence>
<accession>A0AA36D6B8</accession>
<evidence type="ECO:0000313" key="3">
    <source>
        <dbReference type="Proteomes" id="UP001177023"/>
    </source>
</evidence>
<proteinExistence type="predicted"/>
<name>A0AA36D6B8_9BILA</name>